<protein>
    <submittedName>
        <fullName evidence="1">Uncharacterized protein</fullName>
    </submittedName>
</protein>
<proteinExistence type="evidence at transcript level"/>
<name>H6VQ92_EIMAC</name>
<reference evidence="1" key="1">
    <citation type="submission" date="2011-10" db="EMBL/GenBank/DDBJ databases">
        <title>Identification and characterization of a cDNA clone encoding antigen of Eimeria acervulina.</title>
        <authorList>
            <person name="Zhu H.L."/>
            <person name="Xu L.X."/>
            <person name="Yan R.F."/>
            <person name="Song X.K."/>
            <person name="Tang F."/>
            <person name="Wang S."/>
            <person name="Li X.R."/>
        </authorList>
    </citation>
    <scope>NUCLEOTIDE SEQUENCE</scope>
</reference>
<accession>H6VQ92</accession>
<sequence length="50" mass="5319">MCSLNDLGSSTQFAAIRQCVVLRKAYTAVVHRTSTASVGPCMKMCPSLGQ</sequence>
<evidence type="ECO:0000313" key="1">
    <source>
        <dbReference type="EMBL" id="AFB77195.1"/>
    </source>
</evidence>
<organism evidence="1">
    <name type="scientific">Eimeria acervulina</name>
    <name type="common">Coccidian parasite</name>
    <dbReference type="NCBI Taxonomy" id="5801"/>
    <lineage>
        <taxon>Eukaryota</taxon>
        <taxon>Sar</taxon>
        <taxon>Alveolata</taxon>
        <taxon>Apicomplexa</taxon>
        <taxon>Conoidasida</taxon>
        <taxon>Coccidia</taxon>
        <taxon>Eucoccidiorida</taxon>
        <taxon>Eimeriorina</taxon>
        <taxon>Eimeriidae</taxon>
        <taxon>Eimeria</taxon>
    </lineage>
</organism>
<dbReference type="EMBL" id="JN857360">
    <property type="protein sequence ID" value="AFB77195.1"/>
    <property type="molecule type" value="mRNA"/>
</dbReference>
<dbReference type="AlphaFoldDB" id="H6VQ92"/>